<dbReference type="RefSeq" id="WP_227578640.1">
    <property type="nucleotide sequence ID" value="NZ_CP101987.1"/>
</dbReference>
<evidence type="ECO:0008006" key="5">
    <source>
        <dbReference type="Google" id="ProtNLM"/>
    </source>
</evidence>
<evidence type="ECO:0000313" key="3">
    <source>
        <dbReference type="EMBL" id="UUI73529.1"/>
    </source>
</evidence>
<feature type="transmembrane region" description="Helical" evidence="2">
    <location>
        <begin position="304"/>
        <end position="323"/>
    </location>
</feature>
<feature type="transmembrane region" description="Helical" evidence="2">
    <location>
        <begin position="96"/>
        <end position="115"/>
    </location>
</feature>
<keyword evidence="4" id="KW-1185">Reference proteome</keyword>
<accession>A0ABY5KTJ3</accession>
<feature type="transmembrane region" description="Helical" evidence="2">
    <location>
        <begin position="12"/>
        <end position="35"/>
    </location>
</feature>
<keyword evidence="2" id="KW-0472">Membrane</keyword>
<sequence>MEKTGTRVPQHTVLLVPGGLAMLAGLDAALLLLGLPAPVHLDRWADVHGPLMVLGFVGTLVVLERAVAVRRRAALVAPALLGLGGLALLGPLPLAVGQSAFVAGTCALVAVYVVIWRRQPAAALAVQALGAAHAVAAAVLWLAGVAVPHLVPCLAGFLVLTIAGERLELLRVGGPGEHVEDVVWALACAWAVAATAALVWPRTGWHALGAVLLALVAVLARYDVARRTVRGTGLPRFMACAMLAGYAWLAAAGALWLVAGPVLSGPGYDAVLHAVFLGFVLSMVMAHAPVILPAVLRRPLPYRPVMYAPLVLLHVTLAVRVLVGDAHGIDAVVRAGGVGNVVALLLFVAVAVTSALRGPVAAPPRPPRREGTPRVAATPTGLTVGGTR</sequence>
<dbReference type="Proteomes" id="UP001316384">
    <property type="component" value="Chromosome"/>
</dbReference>
<feature type="transmembrane region" description="Helical" evidence="2">
    <location>
        <begin position="270"/>
        <end position="292"/>
    </location>
</feature>
<evidence type="ECO:0000256" key="2">
    <source>
        <dbReference type="SAM" id="Phobius"/>
    </source>
</evidence>
<feature type="transmembrane region" description="Helical" evidence="2">
    <location>
        <begin position="206"/>
        <end position="225"/>
    </location>
</feature>
<dbReference type="EMBL" id="CP101987">
    <property type="protein sequence ID" value="UUI73529.1"/>
    <property type="molecule type" value="Genomic_DNA"/>
</dbReference>
<feature type="region of interest" description="Disordered" evidence="1">
    <location>
        <begin position="358"/>
        <end position="388"/>
    </location>
</feature>
<feature type="transmembrane region" description="Helical" evidence="2">
    <location>
        <begin position="47"/>
        <end position="66"/>
    </location>
</feature>
<feature type="transmembrane region" description="Helical" evidence="2">
    <location>
        <begin position="122"/>
        <end position="143"/>
    </location>
</feature>
<feature type="transmembrane region" description="Helical" evidence="2">
    <location>
        <begin position="335"/>
        <end position="356"/>
    </location>
</feature>
<organism evidence="3 4">
    <name type="scientific">Cellulomonas xiejunii</name>
    <dbReference type="NCBI Taxonomy" id="2968083"/>
    <lineage>
        <taxon>Bacteria</taxon>
        <taxon>Bacillati</taxon>
        <taxon>Actinomycetota</taxon>
        <taxon>Actinomycetes</taxon>
        <taxon>Micrococcales</taxon>
        <taxon>Cellulomonadaceae</taxon>
        <taxon>Cellulomonas</taxon>
    </lineage>
</organism>
<feature type="transmembrane region" description="Helical" evidence="2">
    <location>
        <begin position="73"/>
        <end position="90"/>
    </location>
</feature>
<name>A0ABY5KTJ3_9CELL</name>
<keyword evidence="2" id="KW-1133">Transmembrane helix</keyword>
<keyword evidence="2" id="KW-0812">Transmembrane</keyword>
<evidence type="ECO:0000313" key="4">
    <source>
        <dbReference type="Proteomes" id="UP001316384"/>
    </source>
</evidence>
<proteinExistence type="predicted"/>
<gene>
    <name evidence="3" type="ORF">NP048_08905</name>
</gene>
<reference evidence="3 4" key="1">
    <citation type="submission" date="2022-07" db="EMBL/GenBank/DDBJ databases">
        <title>Novel species in genus cellulomonas.</title>
        <authorList>
            <person name="Ye L."/>
        </authorList>
    </citation>
    <scope>NUCLEOTIDE SEQUENCE [LARGE SCALE GENOMIC DNA]</scope>
    <source>
        <strain evidence="4">zg-B89</strain>
    </source>
</reference>
<protein>
    <recommendedName>
        <fullName evidence="5">NnrS family protein</fullName>
    </recommendedName>
</protein>
<feature type="transmembrane region" description="Helical" evidence="2">
    <location>
        <begin position="237"/>
        <end position="258"/>
    </location>
</feature>
<evidence type="ECO:0000256" key="1">
    <source>
        <dbReference type="SAM" id="MobiDB-lite"/>
    </source>
</evidence>